<name>A0A7Y0FKT7_9BACT</name>
<gene>
    <name evidence="1" type="ORF">HHL22_02485</name>
</gene>
<protein>
    <submittedName>
        <fullName evidence="1">Uncharacterized protein</fullName>
    </submittedName>
</protein>
<evidence type="ECO:0000313" key="2">
    <source>
        <dbReference type="Proteomes" id="UP000559626"/>
    </source>
</evidence>
<dbReference type="Pfam" id="PF20541">
    <property type="entry name" value="DUF6756"/>
    <property type="match status" value="1"/>
</dbReference>
<comment type="caution">
    <text evidence="1">The sequence shown here is derived from an EMBL/GenBank/DDBJ whole genome shotgun (WGS) entry which is preliminary data.</text>
</comment>
<reference evidence="1 2" key="1">
    <citation type="submission" date="2020-04" db="EMBL/GenBank/DDBJ databases">
        <title>Hymenobacter polaris sp. nov., isolated from Arctic soil.</title>
        <authorList>
            <person name="Dahal R.H."/>
        </authorList>
    </citation>
    <scope>NUCLEOTIDE SEQUENCE [LARGE SCALE GENOMIC DNA]</scope>
    <source>
        <strain evidence="1 2">RP-2-7</strain>
    </source>
</reference>
<dbReference type="InterPro" id="IPR046644">
    <property type="entry name" value="DUF6756"/>
</dbReference>
<accession>A0A7Y0FKT7</accession>
<keyword evidence="2" id="KW-1185">Reference proteome</keyword>
<dbReference type="AlphaFoldDB" id="A0A7Y0FKT7"/>
<dbReference type="Proteomes" id="UP000559626">
    <property type="component" value="Unassembled WGS sequence"/>
</dbReference>
<dbReference type="RefSeq" id="WP_169529387.1">
    <property type="nucleotide sequence ID" value="NZ_JABBGH010000001.1"/>
</dbReference>
<proteinExistence type="predicted"/>
<organism evidence="1 2">
    <name type="scientific">Hymenobacter polaris</name>
    <dbReference type="NCBI Taxonomy" id="2682546"/>
    <lineage>
        <taxon>Bacteria</taxon>
        <taxon>Pseudomonadati</taxon>
        <taxon>Bacteroidota</taxon>
        <taxon>Cytophagia</taxon>
        <taxon>Cytophagales</taxon>
        <taxon>Hymenobacteraceae</taxon>
        <taxon>Hymenobacter</taxon>
    </lineage>
</organism>
<dbReference type="EMBL" id="JABBGH010000001">
    <property type="protein sequence ID" value="NML64062.1"/>
    <property type="molecule type" value="Genomic_DNA"/>
</dbReference>
<sequence>MRKALLNELDAARQLLQIPDADFRPLPFTTDWHKLEERIYHSFYHIEGKARPVWLWESFKHQTQSLQLKVLSLAILHHLIPLDETVWLMAYDGSNFFFYEGKVTVIQRIIPELTYIMDEYYLISKKFEWLLCENHHDILIGTGSFAIQQLRDFAQQFPELVISTYPS</sequence>
<evidence type="ECO:0000313" key="1">
    <source>
        <dbReference type="EMBL" id="NML64062.1"/>
    </source>
</evidence>